<evidence type="ECO:0000256" key="1">
    <source>
        <dbReference type="SAM" id="MobiDB-lite"/>
    </source>
</evidence>
<evidence type="ECO:0000313" key="2">
    <source>
        <dbReference type="EMBL" id="TNN88148.1"/>
    </source>
</evidence>
<name>A0A4Z2JEU7_9TELE</name>
<comment type="caution">
    <text evidence="2">The sequence shown here is derived from an EMBL/GenBank/DDBJ whole genome shotgun (WGS) entry which is preliminary data.</text>
</comment>
<feature type="region of interest" description="Disordered" evidence="1">
    <location>
        <begin position="70"/>
        <end position="94"/>
    </location>
</feature>
<accession>A0A4Z2JEU7</accession>
<dbReference type="AlphaFoldDB" id="A0A4Z2JEU7"/>
<proteinExistence type="predicted"/>
<dbReference type="Proteomes" id="UP000314294">
    <property type="component" value="Unassembled WGS sequence"/>
</dbReference>
<sequence length="94" mass="10222">METEKMGWKARDGGDACLRWQKSQRERGTVGQEVRGQRVQRGLGQWACGYGVRWVCGPRAECQAEKHLGGLTVGPMRGHGMEGGVPDGKGGESH</sequence>
<keyword evidence="3" id="KW-1185">Reference proteome</keyword>
<protein>
    <submittedName>
        <fullName evidence="2">Uncharacterized protein</fullName>
    </submittedName>
</protein>
<gene>
    <name evidence="2" type="ORF">EYF80_001729</name>
</gene>
<reference evidence="2 3" key="1">
    <citation type="submission" date="2019-03" db="EMBL/GenBank/DDBJ databases">
        <title>First draft genome of Liparis tanakae, snailfish: a comprehensive survey of snailfish specific genes.</title>
        <authorList>
            <person name="Kim W."/>
            <person name="Song I."/>
            <person name="Jeong J.-H."/>
            <person name="Kim D."/>
            <person name="Kim S."/>
            <person name="Ryu S."/>
            <person name="Song J.Y."/>
            <person name="Lee S.K."/>
        </authorList>
    </citation>
    <scope>NUCLEOTIDE SEQUENCE [LARGE SCALE GENOMIC DNA]</scope>
    <source>
        <tissue evidence="2">Muscle</tissue>
    </source>
</reference>
<dbReference type="EMBL" id="SRLO01000007">
    <property type="protein sequence ID" value="TNN88148.1"/>
    <property type="molecule type" value="Genomic_DNA"/>
</dbReference>
<organism evidence="2 3">
    <name type="scientific">Liparis tanakae</name>
    <name type="common">Tanaka's snailfish</name>
    <dbReference type="NCBI Taxonomy" id="230148"/>
    <lineage>
        <taxon>Eukaryota</taxon>
        <taxon>Metazoa</taxon>
        <taxon>Chordata</taxon>
        <taxon>Craniata</taxon>
        <taxon>Vertebrata</taxon>
        <taxon>Euteleostomi</taxon>
        <taxon>Actinopterygii</taxon>
        <taxon>Neopterygii</taxon>
        <taxon>Teleostei</taxon>
        <taxon>Neoteleostei</taxon>
        <taxon>Acanthomorphata</taxon>
        <taxon>Eupercaria</taxon>
        <taxon>Perciformes</taxon>
        <taxon>Cottioidei</taxon>
        <taxon>Cottales</taxon>
        <taxon>Liparidae</taxon>
        <taxon>Liparis</taxon>
    </lineage>
</organism>
<evidence type="ECO:0000313" key="3">
    <source>
        <dbReference type="Proteomes" id="UP000314294"/>
    </source>
</evidence>